<dbReference type="InterPro" id="IPR049892">
    <property type="entry name" value="AA9"/>
</dbReference>
<feature type="compositionally biased region" description="Polar residues" evidence="5">
    <location>
        <begin position="356"/>
        <end position="383"/>
    </location>
</feature>
<feature type="signal peptide" evidence="6">
    <location>
        <begin position="1"/>
        <end position="25"/>
    </location>
</feature>
<feature type="compositionally biased region" description="Low complexity" evidence="5">
    <location>
        <begin position="299"/>
        <end position="322"/>
    </location>
</feature>
<sequence>MSVSKIAGLLLSSAAMVAGHGYVSGAVVDGTYQKGFIVDTYNYMAEVPENFGWAETATDLGFVDSTGYSGPDIICHKDATPGAISAEIKAGGSIELQWTEWPESHHGPVITYMANCNGDCSKVDKATLEFFKIDEAGLIDDSSVPGKWASDDLIASNNSYTVTIPSAIASGNYVLRHEIIALHSAGETNGAQNYPQCLNLKVTGGGSDSPKGVLGTALYKAADPGILVNIYTSMDSYEIPGPALYTGASSGSETTAPSATETTAAATTAAPTAPASTVSAPAQSSSSFAHPHFTRRPTRSPSGTPTPSSTPLPTLSTSISTGIDSEFTGVPVVTETATAIATATFTSTATQVTDEAATQTASGPADSVTITTTSPGQSAQSSVPAAGGDASEPSATTTATAAPTAAPTAGSGSGSSSGSGSQLDPKDFSKYLSSLSAEKLLEVIRTTVKWLVSDKKVHARALSY</sequence>
<proteinExistence type="predicted"/>
<keyword evidence="4" id="KW-1015">Disulfide bond</keyword>
<comment type="subcellular location">
    <subcellularLocation>
        <location evidence="2">Secreted</location>
    </subcellularLocation>
</comment>
<gene>
    <name evidence="8" type="ORF">PENVUL_c012G09993</name>
</gene>
<organism evidence="8 9">
    <name type="scientific">Penicillium vulpinum</name>
    <dbReference type="NCBI Taxonomy" id="29845"/>
    <lineage>
        <taxon>Eukaryota</taxon>
        <taxon>Fungi</taxon>
        <taxon>Dikarya</taxon>
        <taxon>Ascomycota</taxon>
        <taxon>Pezizomycotina</taxon>
        <taxon>Eurotiomycetes</taxon>
        <taxon>Eurotiomycetidae</taxon>
        <taxon>Eurotiales</taxon>
        <taxon>Aspergillaceae</taxon>
        <taxon>Penicillium</taxon>
    </lineage>
</organism>
<keyword evidence="6" id="KW-0732">Signal</keyword>
<dbReference type="STRING" id="29845.A0A1V6S1Y6"/>
<reference evidence="9" key="1">
    <citation type="journal article" date="2017" name="Nat. Microbiol.">
        <title>Global analysis of biosynthetic gene clusters reveals vast potential of secondary metabolite production in Penicillium species.</title>
        <authorList>
            <person name="Nielsen J.C."/>
            <person name="Grijseels S."/>
            <person name="Prigent S."/>
            <person name="Ji B."/>
            <person name="Dainat J."/>
            <person name="Nielsen K.F."/>
            <person name="Frisvad J.C."/>
            <person name="Workman M."/>
            <person name="Nielsen J."/>
        </authorList>
    </citation>
    <scope>NUCLEOTIDE SEQUENCE [LARGE SCALE GENOMIC DNA]</scope>
    <source>
        <strain evidence="9">IBT 29486</strain>
    </source>
</reference>
<keyword evidence="3" id="KW-0964">Secreted</keyword>
<comment type="caution">
    <text evidence="8">The sequence shown here is derived from an EMBL/GenBank/DDBJ whole genome shotgun (WGS) entry which is preliminary data.</text>
</comment>
<dbReference type="Pfam" id="PF03443">
    <property type="entry name" value="AA9"/>
    <property type="match status" value="1"/>
</dbReference>
<evidence type="ECO:0000313" key="8">
    <source>
        <dbReference type="EMBL" id="OQE07878.1"/>
    </source>
</evidence>
<feature type="compositionally biased region" description="Low complexity" evidence="5">
    <location>
        <begin position="390"/>
        <end position="410"/>
    </location>
</feature>
<dbReference type="InterPro" id="IPR005103">
    <property type="entry name" value="AA9_LPMO"/>
</dbReference>
<keyword evidence="9" id="KW-1185">Reference proteome</keyword>
<dbReference type="AlphaFoldDB" id="A0A1V6S1Y6"/>
<evidence type="ECO:0000256" key="5">
    <source>
        <dbReference type="SAM" id="MobiDB-lite"/>
    </source>
</evidence>
<name>A0A1V6S1Y6_9EURO</name>
<evidence type="ECO:0000259" key="7">
    <source>
        <dbReference type="Pfam" id="PF03443"/>
    </source>
</evidence>
<comment type="cofactor">
    <cofactor evidence="1">
        <name>Cu(2+)</name>
        <dbReference type="ChEBI" id="CHEBI:29036"/>
    </cofactor>
</comment>
<dbReference type="CDD" id="cd21175">
    <property type="entry name" value="LPMO_AA9"/>
    <property type="match status" value="1"/>
</dbReference>
<feature type="domain" description="Auxiliary Activity family 9 catalytic" evidence="7">
    <location>
        <begin position="20"/>
        <end position="236"/>
    </location>
</feature>
<dbReference type="Gene3D" id="2.70.50.70">
    <property type="match status" value="1"/>
</dbReference>
<dbReference type="PANTHER" id="PTHR33353:SF34">
    <property type="entry name" value="ENDO-BETA-1,4-GLUCANASE D"/>
    <property type="match status" value="1"/>
</dbReference>
<dbReference type="EMBL" id="MDYP01000012">
    <property type="protein sequence ID" value="OQE07878.1"/>
    <property type="molecule type" value="Genomic_DNA"/>
</dbReference>
<dbReference type="PANTHER" id="PTHR33353">
    <property type="entry name" value="PUTATIVE (AFU_ORTHOLOGUE AFUA_1G12560)-RELATED"/>
    <property type="match status" value="1"/>
</dbReference>
<evidence type="ECO:0000313" key="9">
    <source>
        <dbReference type="Proteomes" id="UP000191518"/>
    </source>
</evidence>
<dbReference type="OrthoDB" id="4849160at2759"/>
<accession>A0A1V6S1Y6</accession>
<protein>
    <recommendedName>
        <fullName evidence="7">Auxiliary Activity family 9 catalytic domain-containing protein</fullName>
    </recommendedName>
</protein>
<feature type="chain" id="PRO_5012506236" description="Auxiliary Activity family 9 catalytic domain-containing protein" evidence="6">
    <location>
        <begin position="26"/>
        <end position="464"/>
    </location>
</feature>
<evidence type="ECO:0000256" key="1">
    <source>
        <dbReference type="ARBA" id="ARBA00001973"/>
    </source>
</evidence>
<feature type="region of interest" description="Disordered" evidence="5">
    <location>
        <begin position="351"/>
        <end position="423"/>
    </location>
</feature>
<feature type="compositionally biased region" description="Low complexity" evidence="5">
    <location>
        <begin position="248"/>
        <end position="287"/>
    </location>
</feature>
<evidence type="ECO:0000256" key="2">
    <source>
        <dbReference type="ARBA" id="ARBA00004613"/>
    </source>
</evidence>
<feature type="region of interest" description="Disordered" evidence="5">
    <location>
        <begin position="248"/>
        <end position="322"/>
    </location>
</feature>
<evidence type="ECO:0000256" key="6">
    <source>
        <dbReference type="SAM" id="SignalP"/>
    </source>
</evidence>
<evidence type="ECO:0000256" key="4">
    <source>
        <dbReference type="ARBA" id="ARBA00023157"/>
    </source>
</evidence>
<dbReference type="GO" id="GO:0005576">
    <property type="term" value="C:extracellular region"/>
    <property type="evidence" value="ECO:0007669"/>
    <property type="project" value="UniProtKB-SubCell"/>
</dbReference>
<evidence type="ECO:0000256" key="3">
    <source>
        <dbReference type="ARBA" id="ARBA00022525"/>
    </source>
</evidence>
<dbReference type="Proteomes" id="UP000191518">
    <property type="component" value="Unassembled WGS sequence"/>
</dbReference>